<dbReference type="AlphaFoldDB" id="A0A0R3UJU7"/>
<organism evidence="5 6">
    <name type="scientific">Mesocestoides corti</name>
    <name type="common">Flatworm</name>
    <dbReference type="NCBI Taxonomy" id="53468"/>
    <lineage>
        <taxon>Eukaryota</taxon>
        <taxon>Metazoa</taxon>
        <taxon>Spiralia</taxon>
        <taxon>Lophotrochozoa</taxon>
        <taxon>Platyhelminthes</taxon>
        <taxon>Cestoda</taxon>
        <taxon>Eucestoda</taxon>
        <taxon>Cyclophyllidea</taxon>
        <taxon>Mesocestoididae</taxon>
        <taxon>Mesocestoides</taxon>
    </lineage>
</organism>
<dbReference type="Proteomes" id="UP000267029">
    <property type="component" value="Unassembled WGS sequence"/>
</dbReference>
<gene>
    <name evidence="5" type="ORF">MCOS_LOCUS7810</name>
</gene>
<dbReference type="InterPro" id="IPR012677">
    <property type="entry name" value="Nucleotide-bd_a/b_plait_sf"/>
</dbReference>
<evidence type="ECO:0000256" key="1">
    <source>
        <dbReference type="ARBA" id="ARBA00022884"/>
    </source>
</evidence>
<dbReference type="PANTHER" id="PTHR48027">
    <property type="entry name" value="HETEROGENEOUS NUCLEAR RIBONUCLEOPROTEIN 87F-RELATED"/>
    <property type="match status" value="1"/>
</dbReference>
<feature type="region of interest" description="Disordered" evidence="3">
    <location>
        <begin position="197"/>
        <end position="230"/>
    </location>
</feature>
<evidence type="ECO:0000259" key="4">
    <source>
        <dbReference type="PROSITE" id="PS50102"/>
    </source>
</evidence>
<evidence type="ECO:0000313" key="5">
    <source>
        <dbReference type="EMBL" id="VDD81807.1"/>
    </source>
</evidence>
<dbReference type="InterPro" id="IPR000504">
    <property type="entry name" value="RRM_dom"/>
</dbReference>
<dbReference type="CDD" id="cd00590">
    <property type="entry name" value="RRM_SF"/>
    <property type="match status" value="1"/>
</dbReference>
<keyword evidence="6" id="KW-1185">Reference proteome</keyword>
<dbReference type="SUPFAM" id="SSF54928">
    <property type="entry name" value="RNA-binding domain, RBD"/>
    <property type="match status" value="2"/>
</dbReference>
<evidence type="ECO:0000256" key="3">
    <source>
        <dbReference type="SAM" id="MobiDB-lite"/>
    </source>
</evidence>
<evidence type="ECO:0000313" key="6">
    <source>
        <dbReference type="Proteomes" id="UP000267029"/>
    </source>
</evidence>
<dbReference type="Gene3D" id="3.30.70.330">
    <property type="match status" value="1"/>
</dbReference>
<dbReference type="OrthoDB" id="339151at2759"/>
<evidence type="ECO:0000256" key="2">
    <source>
        <dbReference type="PROSITE-ProRule" id="PRU00176"/>
    </source>
</evidence>
<proteinExistence type="predicted"/>
<keyword evidence="1 2" id="KW-0694">RNA-binding</keyword>
<accession>A0A0R3UJU7</accession>
<reference evidence="5 6" key="1">
    <citation type="submission" date="2018-10" db="EMBL/GenBank/DDBJ databases">
        <authorList>
            <consortium name="Pathogen Informatics"/>
        </authorList>
    </citation>
    <scope>NUCLEOTIDE SEQUENCE [LARGE SCALE GENOMIC DNA]</scope>
</reference>
<dbReference type="EMBL" id="UXSR01005411">
    <property type="protein sequence ID" value="VDD81807.1"/>
    <property type="molecule type" value="Genomic_DNA"/>
</dbReference>
<dbReference type="PROSITE" id="PS50102">
    <property type="entry name" value="RRM"/>
    <property type="match status" value="1"/>
</dbReference>
<feature type="domain" description="RRM" evidence="4">
    <location>
        <begin position="242"/>
        <end position="305"/>
    </location>
</feature>
<feature type="compositionally biased region" description="Polar residues" evidence="3">
    <location>
        <begin position="206"/>
        <end position="219"/>
    </location>
</feature>
<dbReference type="SMART" id="SM00360">
    <property type="entry name" value="RRM"/>
    <property type="match status" value="3"/>
</dbReference>
<name>A0A0R3UJU7_MESCO</name>
<dbReference type="InterPro" id="IPR035979">
    <property type="entry name" value="RBD_domain_sf"/>
</dbReference>
<sequence>MSQEAFISETFDRLSLSSSNVSDEIAKKLQRMRQQISSSSRRQILMQKIDSAVEDLRSSADNALLKANDRVRIIEKEEAVDLDKVACRIAQYSEAIKELKEGAEYMRRCKKLTCLLQCRQKMMALVEGAQEIESFIAGFASSLRLLSVSNVLKHLSALLESTRLLYATSILTESDDVDEDWRRDALRSVSVEKSEDAAPCSKEAAGNQTAESAGSSKETSAAAKEKHGVDVSPHRDSIEWEYRVFFKGMKANITEPDLREAFSVFGHVGEIRRFLQPNRMHTNGRGYVTFDSLSAVRSAFAASPLWIGTSLLTILRLDQKPRPSGDKAVCSGDAACAQVTELAGCSREASATARSVESGSIESMDSLLSMYLDHLEPPAPPFGSRVPYCTSRRLYFVYFTGVGQDVSLLDFFDRFIVFGRIVHIIWIYKSGYSLTGNGYVAFDLPGSASAALAAGAVKIRSSTITLTEQSPTHLPDPSSCFSITFNGLRKYTSEAQLLEHFNLYGPVANIDENGCGMLWVSYSDITSAIVAALVKEHDIEGSILRPIYVALHCLESSQASEVLYQCLRFTSHPGR</sequence>
<dbReference type="Pfam" id="PF00076">
    <property type="entry name" value="RRM_1"/>
    <property type="match status" value="1"/>
</dbReference>
<dbReference type="GO" id="GO:0003723">
    <property type="term" value="F:RNA binding"/>
    <property type="evidence" value="ECO:0007669"/>
    <property type="project" value="UniProtKB-UniRule"/>
</dbReference>
<protein>
    <recommendedName>
        <fullName evidence="4">RRM domain-containing protein</fullName>
    </recommendedName>
</protein>
<dbReference type="InterPro" id="IPR052462">
    <property type="entry name" value="SLIRP/GR-RBP-like"/>
</dbReference>